<evidence type="ECO:0000256" key="6">
    <source>
        <dbReference type="ARBA" id="ARBA00034617"/>
    </source>
</evidence>
<gene>
    <name evidence="13" type="ORF">TTHERM_00128640</name>
</gene>
<dbReference type="PROSITE" id="PS51198">
    <property type="entry name" value="UVRD_HELICASE_ATP_BIND"/>
    <property type="match status" value="1"/>
</dbReference>
<evidence type="ECO:0000256" key="9">
    <source>
        <dbReference type="PROSITE-ProRule" id="PRU00560"/>
    </source>
</evidence>
<feature type="transmembrane region" description="Helical" evidence="11">
    <location>
        <begin position="1099"/>
        <end position="1122"/>
    </location>
</feature>
<accession>I7LUV1</accession>
<proteinExistence type="predicted"/>
<name>I7LUV1_TETTS</name>
<dbReference type="InterPro" id="IPR027417">
    <property type="entry name" value="P-loop_NTPase"/>
</dbReference>
<dbReference type="InterPro" id="IPR014017">
    <property type="entry name" value="DNA_helicase_UvrD-like_C"/>
</dbReference>
<dbReference type="Gene3D" id="3.40.50.300">
    <property type="entry name" value="P-loop containing nucleotide triphosphate hydrolases"/>
    <property type="match status" value="2"/>
</dbReference>
<organism evidence="13 14">
    <name type="scientific">Tetrahymena thermophila (strain SB210)</name>
    <dbReference type="NCBI Taxonomy" id="312017"/>
    <lineage>
        <taxon>Eukaryota</taxon>
        <taxon>Sar</taxon>
        <taxon>Alveolata</taxon>
        <taxon>Ciliophora</taxon>
        <taxon>Intramacronucleata</taxon>
        <taxon>Oligohymenophorea</taxon>
        <taxon>Hymenostomatida</taxon>
        <taxon>Tetrahymenina</taxon>
        <taxon>Tetrahymenidae</taxon>
        <taxon>Tetrahymena</taxon>
    </lineage>
</organism>
<evidence type="ECO:0000256" key="1">
    <source>
        <dbReference type="ARBA" id="ARBA00022741"/>
    </source>
</evidence>
<dbReference type="KEGG" id="tet:TTHERM_00128640"/>
<dbReference type="GO" id="GO:0005524">
    <property type="term" value="F:ATP binding"/>
    <property type="evidence" value="ECO:0007669"/>
    <property type="project" value="UniProtKB-UniRule"/>
</dbReference>
<feature type="coiled-coil region" evidence="10">
    <location>
        <begin position="988"/>
        <end position="1035"/>
    </location>
</feature>
<sequence>MEQKVSDNNSFQQNIALTDEQQKIIYSNIDEDQRILACAGSGKTTTLIYRIEYLIKQGIPASQILLSTFNVEAANNLKIKAKQVLHQDEVEEKNIMNIDKFTADIYKNYIKDNDKNFKLDVKEFGYKVKNYLSTIEGEQKVLKQYKYFFFDEFQDVNQIQYDILILFKKAGCKIIVIGDEAQNIYSFRDTKLEFIQSKINQDILKISQQEIKTYHLSINFRCSSKITKFCNQIFANTQHFAKPMQSLKEADQVKFYPKIRLYKNSDELVNDIIIQLQNLINIYQWSDLAILSPTRKPLIHFQEILEKHNSTLQQIIPYSLRFRDMNNVFTCDNSDATEEQKNLTLSTIHASKGLEWKVVFIIGINDSNFPGVFINYLQEENEIQEKLSECRRLFYVACTRAKEQLSFSFIKQKGKYICRFFSEINEEQYECQDTNFKREHIAQIQSKKSNFKPLNIKNNIADIIQNFDFNDYEVVNSFLQKIQLVNKETGKEATYNSQKIRQNALQQDLICYLDILLYRCVTEKYLQSQKILNEDAEKILCTINWKGKSKVVYNKFIEFFNKKSLIDLEILNSQEQFINCLNNHYSNKQQFDQNEIKILQEMRTQIKSFLEKNKLKYEDICHATESHSLDYFPEDFMDKQKYVDSYLKFSDKTQKTENIIKDVYNVSKCHLISQGIRRSLYRDDIELLQPWNLKLNINRFLKSLNLKYDKNRFEIKKKVEYDSLNGVIDLIAFDKDKGDIIQFIYHQGKSKLSISKEQIIQSLVYAYILKKKSYSIKNIVFYNVLNEDLITYSIDQWNQEEEFLRFLQKKKEDYQKEQEETDDNLEEEEDQQELEIQENTLQNLYTSIEEEQEDEKEEKENNSKKINNYNLQESQQVQKNQLPYQFNNLYSRSSTQNLSQNSVQTVQENNLQCKYNQNDQEDNVEIENQLIYGNQSDQNENLIQKALDNQKINQNEPLENQNNLVSNIQQNRDNSKKIEEPCQLLFNLKNHEDENSQIENKMSNLNSKRKREKNQVEYEQQKINLKKQKVELKEKAINVQIIFFIIYILIQVFQTSLQYKVIIFNKQIFNLILFNVNQRQQTHEESKNVAKNTNQKPKLFFSLIKLVNIFLCQINVLILIFYDLSAYCKINIQISILKFKSCASPSIENFLYLNLISIYFLQNRLNYIVTLQKIQYFSFKVKIILILIVNFKKLTVYLRFKNMKLFAQLNIIFLWKKKDSCLSQSFIPYPHILFNTFFNRILFKKCILNLQNVIEIE</sequence>
<evidence type="ECO:0000313" key="14">
    <source>
        <dbReference type="Proteomes" id="UP000009168"/>
    </source>
</evidence>
<feature type="transmembrane region" description="Helical" evidence="11">
    <location>
        <begin position="1036"/>
        <end position="1054"/>
    </location>
</feature>
<feature type="binding site" evidence="9">
    <location>
        <begin position="37"/>
        <end position="44"/>
    </location>
    <ligand>
        <name>ATP</name>
        <dbReference type="ChEBI" id="CHEBI:30616"/>
    </ligand>
</feature>
<dbReference type="OrthoDB" id="417752at2759"/>
<dbReference type="CDD" id="cd18807">
    <property type="entry name" value="SF1_C_UvrD"/>
    <property type="match status" value="1"/>
</dbReference>
<dbReference type="AlphaFoldDB" id="I7LUV1"/>
<feature type="transmembrane region" description="Helical" evidence="11">
    <location>
        <begin position="1174"/>
        <end position="1191"/>
    </location>
</feature>
<evidence type="ECO:0000256" key="8">
    <source>
        <dbReference type="ARBA" id="ARBA00048988"/>
    </source>
</evidence>
<feature type="coiled-coil region" evidence="10">
    <location>
        <begin position="804"/>
        <end position="872"/>
    </location>
</feature>
<evidence type="ECO:0000259" key="12">
    <source>
        <dbReference type="PROSITE" id="PS51198"/>
    </source>
</evidence>
<dbReference type="Pfam" id="PF00580">
    <property type="entry name" value="UvrD-helicase"/>
    <property type="match status" value="1"/>
</dbReference>
<evidence type="ECO:0000256" key="7">
    <source>
        <dbReference type="ARBA" id="ARBA00034808"/>
    </source>
</evidence>
<dbReference type="EC" id="5.6.2.4" evidence="7"/>
<dbReference type="InParanoid" id="I7LUV1"/>
<evidence type="ECO:0000256" key="2">
    <source>
        <dbReference type="ARBA" id="ARBA00022801"/>
    </source>
</evidence>
<keyword evidence="1 9" id="KW-0547">Nucleotide-binding</keyword>
<feature type="domain" description="UvrD-like helicase ATP-binding" evidence="12">
    <location>
        <begin position="16"/>
        <end position="352"/>
    </location>
</feature>
<dbReference type="GO" id="GO:0005634">
    <property type="term" value="C:nucleus"/>
    <property type="evidence" value="ECO:0007669"/>
    <property type="project" value="TreeGrafter"/>
</dbReference>
<dbReference type="Pfam" id="PF13361">
    <property type="entry name" value="UvrD_C"/>
    <property type="match status" value="1"/>
</dbReference>
<dbReference type="CDD" id="cd17932">
    <property type="entry name" value="DEXQc_UvrD"/>
    <property type="match status" value="1"/>
</dbReference>
<dbReference type="SUPFAM" id="SSF52540">
    <property type="entry name" value="P-loop containing nucleoside triphosphate hydrolases"/>
    <property type="match status" value="1"/>
</dbReference>
<keyword evidence="11" id="KW-0472">Membrane</keyword>
<dbReference type="InterPro" id="IPR014016">
    <property type="entry name" value="UvrD-like_ATP-bd"/>
</dbReference>
<dbReference type="PANTHER" id="PTHR11070:SF30">
    <property type="entry name" value="F-BOX DNA HELICASE 1"/>
    <property type="match status" value="1"/>
</dbReference>
<keyword evidence="14" id="KW-1185">Reference proteome</keyword>
<dbReference type="STRING" id="312017.I7LUV1"/>
<evidence type="ECO:0000256" key="5">
    <source>
        <dbReference type="ARBA" id="ARBA00023235"/>
    </source>
</evidence>
<dbReference type="GO" id="GO:0031297">
    <property type="term" value="P:replication fork processing"/>
    <property type="evidence" value="ECO:0007669"/>
    <property type="project" value="TreeGrafter"/>
</dbReference>
<reference evidence="14" key="1">
    <citation type="journal article" date="2006" name="PLoS Biol.">
        <title>Macronuclear genome sequence of the ciliate Tetrahymena thermophila, a model eukaryote.</title>
        <authorList>
            <person name="Eisen J.A."/>
            <person name="Coyne R.S."/>
            <person name="Wu M."/>
            <person name="Wu D."/>
            <person name="Thiagarajan M."/>
            <person name="Wortman J.R."/>
            <person name="Badger J.H."/>
            <person name="Ren Q."/>
            <person name="Amedeo P."/>
            <person name="Jones K.M."/>
            <person name="Tallon L.J."/>
            <person name="Delcher A.L."/>
            <person name="Salzberg S.L."/>
            <person name="Silva J.C."/>
            <person name="Haas B.J."/>
            <person name="Majoros W.H."/>
            <person name="Farzad M."/>
            <person name="Carlton J.M."/>
            <person name="Smith R.K. Jr."/>
            <person name="Garg J."/>
            <person name="Pearlman R.E."/>
            <person name="Karrer K.M."/>
            <person name="Sun L."/>
            <person name="Manning G."/>
            <person name="Elde N.C."/>
            <person name="Turkewitz A.P."/>
            <person name="Asai D.J."/>
            <person name="Wilkes D.E."/>
            <person name="Wang Y."/>
            <person name="Cai H."/>
            <person name="Collins K."/>
            <person name="Stewart B.A."/>
            <person name="Lee S.R."/>
            <person name="Wilamowska K."/>
            <person name="Weinberg Z."/>
            <person name="Ruzzo W.L."/>
            <person name="Wloga D."/>
            <person name="Gaertig J."/>
            <person name="Frankel J."/>
            <person name="Tsao C.-C."/>
            <person name="Gorovsky M.A."/>
            <person name="Keeling P.J."/>
            <person name="Waller R.F."/>
            <person name="Patron N.J."/>
            <person name="Cherry J.M."/>
            <person name="Stover N.A."/>
            <person name="Krieger C.J."/>
            <person name="del Toro C."/>
            <person name="Ryder H.F."/>
            <person name="Williamson S.C."/>
            <person name="Barbeau R.A."/>
            <person name="Hamilton E.P."/>
            <person name="Orias E."/>
        </authorList>
    </citation>
    <scope>NUCLEOTIDE SEQUENCE [LARGE SCALE GENOMIC DNA]</scope>
    <source>
        <strain evidence="14">SB210</strain>
    </source>
</reference>
<keyword evidence="10" id="KW-0175">Coiled coil</keyword>
<protein>
    <recommendedName>
        <fullName evidence="7">DNA 3'-5' helicase</fullName>
        <ecNumber evidence="7">5.6.2.4</ecNumber>
    </recommendedName>
</protein>
<dbReference type="InterPro" id="IPR000212">
    <property type="entry name" value="DNA_helicase_UvrD/REP"/>
</dbReference>
<keyword evidence="2 9" id="KW-0378">Hydrolase</keyword>
<comment type="catalytic activity">
    <reaction evidence="6">
        <text>Couples ATP hydrolysis with the unwinding of duplex DNA by translocating in the 3'-5' direction.</text>
        <dbReference type="EC" id="5.6.2.4"/>
    </reaction>
</comment>
<dbReference type="Proteomes" id="UP000009168">
    <property type="component" value="Unassembled WGS sequence"/>
</dbReference>
<evidence type="ECO:0000313" key="13">
    <source>
        <dbReference type="EMBL" id="EAR96100.2"/>
    </source>
</evidence>
<keyword evidence="5" id="KW-0413">Isomerase</keyword>
<evidence type="ECO:0000256" key="4">
    <source>
        <dbReference type="ARBA" id="ARBA00022840"/>
    </source>
</evidence>
<evidence type="ECO:0000256" key="10">
    <source>
        <dbReference type="SAM" id="Coils"/>
    </source>
</evidence>
<dbReference type="GO" id="GO:0043138">
    <property type="term" value="F:3'-5' DNA helicase activity"/>
    <property type="evidence" value="ECO:0007669"/>
    <property type="project" value="UniProtKB-EC"/>
</dbReference>
<keyword evidence="3 9" id="KW-0347">Helicase</keyword>
<dbReference type="EMBL" id="GG662699">
    <property type="protein sequence ID" value="EAR96100.2"/>
    <property type="molecule type" value="Genomic_DNA"/>
</dbReference>
<keyword evidence="11" id="KW-1133">Transmembrane helix</keyword>
<dbReference type="GeneID" id="7832310"/>
<dbReference type="GO" id="GO:0003677">
    <property type="term" value="F:DNA binding"/>
    <property type="evidence" value="ECO:0007669"/>
    <property type="project" value="InterPro"/>
</dbReference>
<keyword evidence="11" id="KW-0812">Transmembrane</keyword>
<dbReference type="RefSeq" id="XP_001016345.2">
    <property type="nucleotide sequence ID" value="XM_001016345.2"/>
</dbReference>
<evidence type="ECO:0000256" key="11">
    <source>
        <dbReference type="SAM" id="Phobius"/>
    </source>
</evidence>
<comment type="catalytic activity">
    <reaction evidence="8">
        <text>ATP + H2O = ADP + phosphate + H(+)</text>
        <dbReference type="Rhea" id="RHEA:13065"/>
        <dbReference type="ChEBI" id="CHEBI:15377"/>
        <dbReference type="ChEBI" id="CHEBI:15378"/>
        <dbReference type="ChEBI" id="CHEBI:30616"/>
        <dbReference type="ChEBI" id="CHEBI:43474"/>
        <dbReference type="ChEBI" id="CHEBI:456216"/>
        <dbReference type="EC" id="5.6.2.4"/>
    </reaction>
</comment>
<dbReference type="GO" id="GO:0016787">
    <property type="term" value="F:hydrolase activity"/>
    <property type="evidence" value="ECO:0007669"/>
    <property type="project" value="UniProtKB-UniRule"/>
</dbReference>
<keyword evidence="4 9" id="KW-0067">ATP-binding</keyword>
<evidence type="ECO:0000256" key="3">
    <source>
        <dbReference type="ARBA" id="ARBA00022806"/>
    </source>
</evidence>
<dbReference type="GO" id="GO:0000724">
    <property type="term" value="P:double-strand break repair via homologous recombination"/>
    <property type="evidence" value="ECO:0007669"/>
    <property type="project" value="TreeGrafter"/>
</dbReference>
<dbReference type="PANTHER" id="PTHR11070">
    <property type="entry name" value="UVRD / RECB / PCRA DNA HELICASE FAMILY MEMBER"/>
    <property type="match status" value="1"/>
</dbReference>